<sequence length="228" mass="25625">MNSKVIYTLLVAIIISCNVVGQNVSKAEKLFNGKDLSRWRGDSRVWSVENGCIKGETTDELVIEQNTFLIHDMTVSDFELTFKYKIIGGNSGVQYRARVIDEDKFIIGGYQADMEAGIQYSGILYEEKGRGIIAQRGEKVVVSKDGEKTVERFISNEEVQKVINQDEWNNYKIVVKGSHLQHYINGQLTIDVVDNETEKSASSGVLALQVHAGPSMQVFFKKLILKKL</sequence>
<evidence type="ECO:0000259" key="1">
    <source>
        <dbReference type="Pfam" id="PF06439"/>
    </source>
</evidence>
<accession>A0A1T5CJ24</accession>
<dbReference type="InterPro" id="IPR010496">
    <property type="entry name" value="AL/BT2_dom"/>
</dbReference>
<evidence type="ECO:0000313" key="3">
    <source>
        <dbReference type="Proteomes" id="UP000190339"/>
    </source>
</evidence>
<dbReference type="STRING" id="561365.SAMN05660866_02324"/>
<organism evidence="2 3">
    <name type="scientific">Maribacter arcticus</name>
    <dbReference type="NCBI Taxonomy" id="561365"/>
    <lineage>
        <taxon>Bacteria</taxon>
        <taxon>Pseudomonadati</taxon>
        <taxon>Bacteroidota</taxon>
        <taxon>Flavobacteriia</taxon>
        <taxon>Flavobacteriales</taxon>
        <taxon>Flavobacteriaceae</taxon>
        <taxon>Maribacter</taxon>
    </lineage>
</organism>
<dbReference type="GO" id="GO:0016787">
    <property type="term" value="F:hydrolase activity"/>
    <property type="evidence" value="ECO:0007669"/>
    <property type="project" value="InterPro"/>
</dbReference>
<name>A0A1T5CJ24_9FLAO</name>
<protein>
    <recommendedName>
        <fullName evidence="1">3-keto-alpha-glucoside-1,2-lyase/3-keto-2-hydroxy-glucal hydratase domain-containing protein</fullName>
    </recommendedName>
</protein>
<feature type="domain" description="3-keto-alpha-glucoside-1,2-lyase/3-keto-2-hydroxy-glucal hydratase" evidence="1">
    <location>
        <begin position="27"/>
        <end position="224"/>
    </location>
</feature>
<reference evidence="3" key="1">
    <citation type="submission" date="2017-02" db="EMBL/GenBank/DDBJ databases">
        <authorList>
            <person name="Varghese N."/>
            <person name="Submissions S."/>
        </authorList>
    </citation>
    <scope>NUCLEOTIDE SEQUENCE [LARGE SCALE GENOMIC DNA]</scope>
    <source>
        <strain evidence="3">DSM 23546</strain>
    </source>
</reference>
<dbReference type="OrthoDB" id="929868at2"/>
<dbReference type="Gene3D" id="2.60.120.560">
    <property type="entry name" value="Exo-inulinase, domain 1"/>
    <property type="match status" value="1"/>
</dbReference>
<keyword evidence="3" id="KW-1185">Reference proteome</keyword>
<evidence type="ECO:0000313" key="2">
    <source>
        <dbReference type="EMBL" id="SKB59331.1"/>
    </source>
</evidence>
<dbReference type="PROSITE" id="PS51257">
    <property type="entry name" value="PROKAR_LIPOPROTEIN"/>
    <property type="match status" value="1"/>
</dbReference>
<dbReference type="AlphaFoldDB" id="A0A1T5CJ24"/>
<gene>
    <name evidence="2" type="ORF">SAMN05660866_02324</name>
</gene>
<dbReference type="Pfam" id="PF06439">
    <property type="entry name" value="3keto-disac_hyd"/>
    <property type="match status" value="1"/>
</dbReference>
<proteinExistence type="predicted"/>
<dbReference type="RefSeq" id="WP_079512765.1">
    <property type="nucleotide sequence ID" value="NZ_FUYL01000006.1"/>
</dbReference>
<dbReference type="EMBL" id="FUYL01000006">
    <property type="protein sequence ID" value="SKB59331.1"/>
    <property type="molecule type" value="Genomic_DNA"/>
</dbReference>
<dbReference type="Proteomes" id="UP000190339">
    <property type="component" value="Unassembled WGS sequence"/>
</dbReference>